<dbReference type="PANTHER" id="PTHR42194:SF1">
    <property type="entry name" value="UPF0276 PROTEIN HI_1600"/>
    <property type="match status" value="1"/>
</dbReference>
<dbReference type="Proteomes" id="UP000189935">
    <property type="component" value="Chromosome I"/>
</dbReference>
<dbReference type="EMBL" id="LT670844">
    <property type="protein sequence ID" value="SHJ80323.1"/>
    <property type="molecule type" value="Genomic_DNA"/>
</dbReference>
<name>A0A1M6MAI6_9BRAD</name>
<evidence type="ECO:0000313" key="2">
    <source>
        <dbReference type="EMBL" id="SHJ80323.1"/>
    </source>
</evidence>
<dbReference type="HAMAP" id="MF_00697">
    <property type="entry name" value="UPF0276"/>
    <property type="match status" value="1"/>
</dbReference>
<organism evidence="2 3">
    <name type="scientific">Bradyrhizobium lablabi</name>
    <dbReference type="NCBI Taxonomy" id="722472"/>
    <lineage>
        <taxon>Bacteria</taxon>
        <taxon>Pseudomonadati</taxon>
        <taxon>Pseudomonadota</taxon>
        <taxon>Alphaproteobacteria</taxon>
        <taxon>Hyphomicrobiales</taxon>
        <taxon>Nitrobacteraceae</taxon>
        <taxon>Bradyrhizobium</taxon>
    </lineage>
</organism>
<accession>A0A1M6MAI6</accession>
<dbReference type="Pfam" id="PF05114">
    <property type="entry name" value="MbnB_TglH_ChrH"/>
    <property type="match status" value="1"/>
</dbReference>
<sequence length="302" mass="34290">MNVASQLPNSSAAALGGRQMPSAKPPFLGFGLGLRAQHYDEILNGNPPIDWFEVISENYMLPGGQPLRMLERIRARYPVVMHGVSLSIASTAPPNFEYLHELRELARHVEPRWISDHLCWTGVHGKNLHDLLPIPYTSEALDHVVSRVQLVQDYLGRAIVLENVSTYLQFNNSEMTEWEFLSELSRRSGCWLLFDVNNVYVSAFNHGYDPLTFLEGIPADRVVQFHMAGHSHMGTHIIDTHDHPVCEDVWELYIAALKRFGRVSTMIERDDNIPPLDELIVEVNRTRQIAEQVLPPLIRQAG</sequence>
<evidence type="ECO:0000256" key="1">
    <source>
        <dbReference type="HAMAP-Rule" id="MF_00697"/>
    </source>
</evidence>
<dbReference type="SUPFAM" id="SSF51658">
    <property type="entry name" value="Xylose isomerase-like"/>
    <property type="match status" value="1"/>
</dbReference>
<dbReference type="Gene3D" id="3.20.20.150">
    <property type="entry name" value="Divalent-metal-dependent TIM barrel enzymes"/>
    <property type="match status" value="1"/>
</dbReference>
<dbReference type="NCBIfam" id="NF003818">
    <property type="entry name" value="PRK05409.1"/>
    <property type="match status" value="1"/>
</dbReference>
<dbReference type="InterPro" id="IPR036237">
    <property type="entry name" value="Xyl_isomerase-like_sf"/>
</dbReference>
<gene>
    <name evidence="2" type="ORF">SAMN05444159_1541</name>
</gene>
<reference evidence="2 3" key="1">
    <citation type="submission" date="2016-11" db="EMBL/GenBank/DDBJ databases">
        <authorList>
            <person name="Jaros S."/>
            <person name="Januszkiewicz K."/>
            <person name="Wedrychowicz H."/>
        </authorList>
    </citation>
    <scope>NUCLEOTIDE SEQUENCE [LARGE SCALE GENOMIC DNA]</scope>
    <source>
        <strain evidence="2 3">GAS499</strain>
    </source>
</reference>
<protein>
    <recommendedName>
        <fullName evidence="1">UPF0276 protein SAMN05444159_1541</fullName>
    </recommendedName>
</protein>
<dbReference type="InterPro" id="IPR007801">
    <property type="entry name" value="MbnB/TglH/ChrH"/>
</dbReference>
<dbReference type="AlphaFoldDB" id="A0A1M6MAI6"/>
<comment type="similarity">
    <text evidence="1">Belongs to the UPF0276 family.</text>
</comment>
<proteinExistence type="inferred from homology"/>
<evidence type="ECO:0000313" key="3">
    <source>
        <dbReference type="Proteomes" id="UP000189935"/>
    </source>
</evidence>
<dbReference type="PANTHER" id="PTHR42194">
    <property type="entry name" value="UPF0276 PROTEIN HI_1600"/>
    <property type="match status" value="1"/>
</dbReference>